<dbReference type="RefSeq" id="WP_246095283.1">
    <property type="nucleotide sequence ID" value="NZ_CP133762.1"/>
</dbReference>
<dbReference type="EMBL" id="CP133762">
    <property type="protein sequence ID" value="WMX47416.1"/>
    <property type="molecule type" value="Genomic_DNA"/>
</dbReference>
<dbReference type="Proteomes" id="UP001250858">
    <property type="component" value="Chromosome"/>
</dbReference>
<organism evidence="2 3">
    <name type="scientific">Streptomyces roseicoloratus</name>
    <dbReference type="NCBI Taxonomy" id="2508722"/>
    <lineage>
        <taxon>Bacteria</taxon>
        <taxon>Bacillati</taxon>
        <taxon>Actinomycetota</taxon>
        <taxon>Actinomycetes</taxon>
        <taxon>Kitasatosporales</taxon>
        <taxon>Streptomycetaceae</taxon>
        <taxon>Streptomyces</taxon>
    </lineage>
</organism>
<gene>
    <name evidence="2" type="ORF">RGF97_24905</name>
</gene>
<evidence type="ECO:0000313" key="3">
    <source>
        <dbReference type="Proteomes" id="UP001250858"/>
    </source>
</evidence>
<proteinExistence type="predicted"/>
<name>A0ABY9S0Q8_9ACTN</name>
<feature type="transmembrane region" description="Helical" evidence="1">
    <location>
        <begin position="39"/>
        <end position="56"/>
    </location>
</feature>
<evidence type="ECO:0000313" key="2">
    <source>
        <dbReference type="EMBL" id="WMX47416.1"/>
    </source>
</evidence>
<accession>A0ABY9S0Q8</accession>
<feature type="transmembrane region" description="Helical" evidence="1">
    <location>
        <begin position="145"/>
        <end position="167"/>
    </location>
</feature>
<keyword evidence="1" id="KW-0812">Transmembrane</keyword>
<keyword evidence="1" id="KW-1133">Transmembrane helix</keyword>
<evidence type="ECO:0008006" key="4">
    <source>
        <dbReference type="Google" id="ProtNLM"/>
    </source>
</evidence>
<reference evidence="2 3" key="1">
    <citation type="submission" date="2023-09" db="EMBL/GenBank/DDBJ databases">
        <title>Complete genome of Streptomyces roseicoloratus T14.</title>
        <authorList>
            <person name="Bashizi T."/>
            <person name="Kim M.-J."/>
            <person name="Lee G."/>
            <person name="Tagele S.B."/>
            <person name="Shin J.-H."/>
        </authorList>
    </citation>
    <scope>NUCLEOTIDE SEQUENCE [LARGE SCALE GENOMIC DNA]</scope>
    <source>
        <strain evidence="2 3">T14</strain>
    </source>
</reference>
<keyword evidence="3" id="KW-1185">Reference proteome</keyword>
<keyword evidence="1" id="KW-0472">Membrane</keyword>
<sequence>MTHPRSPLRALRAAFFAAVCVTLAAVGHSSLSAHPVPPSSLLAAFAVTAALAWAAAGRRRGPVAVAAGLAAVQGTLHLIFGAGEHGGPGGTVGSPSPELPAEVLADPYLTHAAQAAHAAHAAAHGGSHTAMAHAMDGAAAAAGSGAASGTGMLAAHVLAALACGLWLARGEAALFALARTVGARAWAPLRLLLAAVRILVPARPAVRRTVRPRRHTRPLHGVLLARSVSRRGPPRPPLTFRATALGALL</sequence>
<evidence type="ECO:0000256" key="1">
    <source>
        <dbReference type="SAM" id="Phobius"/>
    </source>
</evidence>
<protein>
    <recommendedName>
        <fullName evidence="4">Integral-membrane protein</fullName>
    </recommendedName>
</protein>